<dbReference type="SMART" id="SM00382">
    <property type="entry name" value="AAA"/>
    <property type="match status" value="1"/>
</dbReference>
<evidence type="ECO:0000256" key="1">
    <source>
        <dbReference type="ARBA" id="ARBA00004417"/>
    </source>
</evidence>
<keyword evidence="5 7" id="KW-0067">ATP-binding</keyword>
<dbReference type="SUPFAM" id="SSF50331">
    <property type="entry name" value="MOP-like"/>
    <property type="match status" value="1"/>
</dbReference>
<organism evidence="7 8">
    <name type="scientific">Rhizobium setariae</name>
    <dbReference type="NCBI Taxonomy" id="2801340"/>
    <lineage>
        <taxon>Bacteria</taxon>
        <taxon>Pseudomonadati</taxon>
        <taxon>Pseudomonadota</taxon>
        <taxon>Alphaproteobacteria</taxon>
        <taxon>Hyphomicrobiales</taxon>
        <taxon>Rhizobiaceae</taxon>
        <taxon>Rhizobium/Agrobacterium group</taxon>
        <taxon>Rhizobium</taxon>
    </lineage>
</organism>
<proteinExistence type="inferred from homology"/>
<dbReference type="GO" id="GO:0016887">
    <property type="term" value="F:ATP hydrolysis activity"/>
    <property type="evidence" value="ECO:0007669"/>
    <property type="project" value="InterPro"/>
</dbReference>
<evidence type="ECO:0000256" key="3">
    <source>
        <dbReference type="ARBA" id="ARBA00022448"/>
    </source>
</evidence>
<dbReference type="PROSITE" id="PS00211">
    <property type="entry name" value="ABC_TRANSPORTER_1"/>
    <property type="match status" value="1"/>
</dbReference>
<dbReference type="EMBL" id="JAEQNC010000003">
    <property type="protein sequence ID" value="MBL0371434.1"/>
    <property type="molecule type" value="Genomic_DNA"/>
</dbReference>
<evidence type="ECO:0000256" key="4">
    <source>
        <dbReference type="ARBA" id="ARBA00022741"/>
    </source>
</evidence>
<dbReference type="GO" id="GO:0140359">
    <property type="term" value="F:ABC-type transporter activity"/>
    <property type="evidence" value="ECO:0007669"/>
    <property type="project" value="UniProtKB-ARBA"/>
</dbReference>
<gene>
    <name evidence="7" type="ORF">JJB09_05285</name>
</gene>
<dbReference type="Gene3D" id="2.40.50.100">
    <property type="match status" value="1"/>
</dbReference>
<dbReference type="FunFam" id="3.40.50.300:FF:000042">
    <property type="entry name" value="Maltose/maltodextrin ABC transporter, ATP-binding protein"/>
    <property type="match status" value="1"/>
</dbReference>
<keyword evidence="8" id="KW-1185">Reference proteome</keyword>
<dbReference type="Pfam" id="PF00005">
    <property type="entry name" value="ABC_tran"/>
    <property type="match status" value="1"/>
</dbReference>
<comment type="subcellular location">
    <subcellularLocation>
        <location evidence="1">Cell inner membrane</location>
        <topology evidence="1">Peripheral membrane protein</topology>
    </subcellularLocation>
</comment>
<dbReference type="PANTHER" id="PTHR42781">
    <property type="entry name" value="SPERMIDINE/PUTRESCINE IMPORT ATP-BINDING PROTEIN POTA"/>
    <property type="match status" value="1"/>
</dbReference>
<keyword evidence="4" id="KW-0547">Nucleotide-binding</keyword>
<comment type="caution">
    <text evidence="7">The sequence shown here is derived from an EMBL/GenBank/DDBJ whole genome shotgun (WGS) entry which is preliminary data.</text>
</comment>
<dbReference type="SUPFAM" id="SSF52540">
    <property type="entry name" value="P-loop containing nucleoside triphosphate hydrolases"/>
    <property type="match status" value="1"/>
</dbReference>
<accession>A0A936YNL8</accession>
<dbReference type="InterPro" id="IPR050093">
    <property type="entry name" value="ABC_SmlMolc_Importer"/>
</dbReference>
<dbReference type="GO" id="GO:0043190">
    <property type="term" value="C:ATP-binding cassette (ABC) transporter complex"/>
    <property type="evidence" value="ECO:0007669"/>
    <property type="project" value="InterPro"/>
</dbReference>
<reference evidence="7" key="1">
    <citation type="submission" date="2021-01" db="EMBL/GenBank/DDBJ databases">
        <title>Rhizobium sp. strain KVB221 16S ribosomal RNA gene Genome sequencing and assembly.</title>
        <authorList>
            <person name="Kang M."/>
        </authorList>
    </citation>
    <scope>NUCLEOTIDE SEQUENCE</scope>
    <source>
        <strain evidence="7">KVB221</strain>
    </source>
</reference>
<dbReference type="InterPro" id="IPR003439">
    <property type="entry name" value="ABC_transporter-like_ATP-bd"/>
</dbReference>
<dbReference type="RefSeq" id="WP_201654253.1">
    <property type="nucleotide sequence ID" value="NZ_JAEQNC010000003.1"/>
</dbReference>
<dbReference type="InterPro" id="IPR008995">
    <property type="entry name" value="Mo/tungstate-bd_C_term_dom"/>
</dbReference>
<comment type="similarity">
    <text evidence="2">Belongs to the ABC transporter superfamily.</text>
</comment>
<dbReference type="InterPro" id="IPR013611">
    <property type="entry name" value="Transp-assoc_OB_typ2"/>
</dbReference>
<evidence type="ECO:0000256" key="2">
    <source>
        <dbReference type="ARBA" id="ARBA00005417"/>
    </source>
</evidence>
<name>A0A936YNL8_9HYPH</name>
<protein>
    <submittedName>
        <fullName evidence="7">ABC transporter ATP-binding protein</fullName>
    </submittedName>
</protein>
<feature type="domain" description="ABC transporter" evidence="6">
    <location>
        <begin position="6"/>
        <end position="241"/>
    </location>
</feature>
<dbReference type="Pfam" id="PF08402">
    <property type="entry name" value="TOBE_2"/>
    <property type="match status" value="1"/>
</dbReference>
<sequence>MNNAIVRMEQASKAFDSPEGGKVHALRSVNLEVRRNEFLTLLGPSGCGKTTLLQSINGFAELDGGAVHIDGEDVTKVPPYRRKVNTVFQNYALFPHMTIGQNVGYALEVEGVGKSQRLKRIADVLALVGLSGLEDRGPRQISGGQQQRVALARAIIARPKLLLLDEPLSALDKNLRHSMQIELKTLQSELGISFIFVTHDQQEALTMSDRIAVLQGGIIQQLDAPRAIYDRPDTIFVANFIGTSNLFEGSIDGAAIKLADGSAVAFDGACSPQENGRATALIRPENFSLVGSSRFSGALDIIREQVVFAGSSFEILGRTPSGRKVTATVPGSERARIPAIEENSAVTLHYDPATVHLIYDTASQGGRA</sequence>
<dbReference type="AlphaFoldDB" id="A0A936YNL8"/>
<evidence type="ECO:0000259" key="6">
    <source>
        <dbReference type="PROSITE" id="PS50893"/>
    </source>
</evidence>
<dbReference type="InterPro" id="IPR017871">
    <property type="entry name" value="ABC_transporter-like_CS"/>
</dbReference>
<dbReference type="InterPro" id="IPR003593">
    <property type="entry name" value="AAA+_ATPase"/>
</dbReference>
<evidence type="ECO:0000313" key="7">
    <source>
        <dbReference type="EMBL" id="MBL0371434.1"/>
    </source>
</evidence>
<dbReference type="Proteomes" id="UP000633219">
    <property type="component" value="Unassembled WGS sequence"/>
</dbReference>
<keyword evidence="3" id="KW-0813">Transport</keyword>
<dbReference type="GO" id="GO:0005524">
    <property type="term" value="F:ATP binding"/>
    <property type="evidence" value="ECO:0007669"/>
    <property type="project" value="UniProtKB-KW"/>
</dbReference>
<dbReference type="InterPro" id="IPR027417">
    <property type="entry name" value="P-loop_NTPase"/>
</dbReference>
<dbReference type="PANTHER" id="PTHR42781:SF4">
    <property type="entry name" value="SPERMIDINE_PUTRESCINE IMPORT ATP-BINDING PROTEIN POTA"/>
    <property type="match status" value="1"/>
</dbReference>
<dbReference type="Gene3D" id="3.40.50.300">
    <property type="entry name" value="P-loop containing nucleotide triphosphate hydrolases"/>
    <property type="match status" value="1"/>
</dbReference>
<dbReference type="PROSITE" id="PS50893">
    <property type="entry name" value="ABC_TRANSPORTER_2"/>
    <property type="match status" value="1"/>
</dbReference>
<evidence type="ECO:0000313" key="8">
    <source>
        <dbReference type="Proteomes" id="UP000633219"/>
    </source>
</evidence>
<evidence type="ECO:0000256" key="5">
    <source>
        <dbReference type="ARBA" id="ARBA00022840"/>
    </source>
</evidence>